<proteinExistence type="predicted"/>
<sequence>MEIINLTSHHVNLQQAPKSFAIKLNYLKEIWIFNCNEGCQHYLIEKQIKINQISKIILTELTINHISGLLGLLSSLSLINRKKPLHIYSPCKLDNYLHLGKKYSHTNFCYRLYFHILHTNLTINHSNYQLYVFSKYWQFDFIIITTEQYGQFKLNIAKKFHLKEGPLYGKLKKGFSFILPDGFILEGINFTNKNHAGYKISYISNKYHSRKFTEIGVKAQVL</sequence>
<dbReference type="GO" id="GO:0042781">
    <property type="term" value="F:3'-tRNA processing endoribonuclease activity"/>
    <property type="evidence" value="ECO:0007669"/>
    <property type="project" value="TreeGrafter"/>
</dbReference>
<dbReference type="Gene3D" id="3.60.15.10">
    <property type="entry name" value="Ribonuclease Z/Hydroxyacylglutathione hydrolase-like"/>
    <property type="match status" value="1"/>
</dbReference>
<gene>
    <name evidence="1" type="primary">ycf56</name>
    <name evidence="1" type="ORF">Schim_124</name>
</gene>
<organism evidence="1">
    <name type="scientific">Schimmelmannia schousboei</name>
    <dbReference type="NCBI Taxonomy" id="173468"/>
    <lineage>
        <taxon>Eukaryota</taxon>
        <taxon>Rhodophyta</taxon>
        <taxon>Florideophyceae</taxon>
        <taxon>Rhodymeniophycidae</taxon>
        <taxon>Acrosymphytales</taxon>
        <taxon>Schimmelmanniaceae</taxon>
        <taxon>Schimmelmannia</taxon>
    </lineage>
</organism>
<dbReference type="RefSeq" id="YP_009295870.1">
    <property type="nucleotide sequence ID" value="NC_031168.1"/>
</dbReference>
<protein>
    <submittedName>
        <fullName evidence="1">Uncharacterized protein</fullName>
    </submittedName>
</protein>
<name>A0A1C9C8V3_9FLOR</name>
<dbReference type="AlphaFoldDB" id="A0A1C9C8V3"/>
<dbReference type="GeneID" id="29071255"/>
<dbReference type="InterPro" id="IPR036866">
    <property type="entry name" value="RibonucZ/Hydroxyglut_hydro"/>
</dbReference>
<dbReference type="PANTHER" id="PTHR46018:SF2">
    <property type="entry name" value="ZINC PHOSPHODIESTERASE ELAC PROTEIN 1"/>
    <property type="match status" value="1"/>
</dbReference>
<dbReference type="PANTHER" id="PTHR46018">
    <property type="entry name" value="ZINC PHOSPHODIESTERASE ELAC PROTEIN 1"/>
    <property type="match status" value="1"/>
</dbReference>
<dbReference type="EMBL" id="KX284711">
    <property type="protein sequence ID" value="AOM64805.1"/>
    <property type="molecule type" value="Genomic_DNA"/>
</dbReference>
<accession>A0A1C9C8V3</accession>
<keyword evidence="1" id="KW-0934">Plastid</keyword>
<geneLocation type="plastid" evidence="1"/>
<reference evidence="1" key="1">
    <citation type="journal article" date="2016" name="BMC Biol.">
        <title>Parallel evolution of highly conserved plastid genome architecture in red seaweeds and seed plants.</title>
        <authorList>
            <person name="Lee J."/>
            <person name="Cho C.H."/>
            <person name="Park S.I."/>
            <person name="Choi J.W."/>
            <person name="Song H.S."/>
            <person name="West J.A."/>
            <person name="Bhattacharya D."/>
            <person name="Yoon H.S."/>
        </authorList>
    </citation>
    <scope>NUCLEOTIDE SEQUENCE</scope>
</reference>
<dbReference type="SUPFAM" id="SSF56281">
    <property type="entry name" value="Metallo-hydrolase/oxidoreductase"/>
    <property type="match status" value="1"/>
</dbReference>
<evidence type="ECO:0000313" key="1">
    <source>
        <dbReference type="EMBL" id="AOM64805.1"/>
    </source>
</evidence>